<dbReference type="AlphaFoldDB" id="A0AAN9I6Q9"/>
<comment type="caution">
    <text evidence="2">The sequence shown here is derived from an EMBL/GenBank/DDBJ whole genome shotgun (WGS) entry which is preliminary data.</text>
</comment>
<evidence type="ECO:0000256" key="1">
    <source>
        <dbReference type="SAM" id="Phobius"/>
    </source>
</evidence>
<keyword evidence="1" id="KW-0472">Membrane</keyword>
<sequence>MSLYIAKIVIVRIHYLWFKFPLYVCFCFSQLLYKIYFSFIVFFFNLNGDSLQTLLVYYYYFIIGRDLL</sequence>
<keyword evidence="3" id="KW-1185">Reference proteome</keyword>
<protein>
    <submittedName>
        <fullName evidence="2">Uncharacterized protein</fullName>
    </submittedName>
</protein>
<dbReference type="Proteomes" id="UP001359559">
    <property type="component" value="Unassembled WGS sequence"/>
</dbReference>
<dbReference type="EMBL" id="JAYKXN010000008">
    <property type="protein sequence ID" value="KAK7262241.1"/>
    <property type="molecule type" value="Genomic_DNA"/>
</dbReference>
<feature type="transmembrane region" description="Helical" evidence="1">
    <location>
        <begin position="20"/>
        <end position="44"/>
    </location>
</feature>
<accession>A0AAN9I6Q9</accession>
<proteinExistence type="predicted"/>
<gene>
    <name evidence="2" type="ORF">RJT34_29804</name>
</gene>
<evidence type="ECO:0000313" key="2">
    <source>
        <dbReference type="EMBL" id="KAK7262241.1"/>
    </source>
</evidence>
<reference evidence="2 3" key="1">
    <citation type="submission" date="2024-01" db="EMBL/GenBank/DDBJ databases">
        <title>The genomes of 5 underutilized Papilionoideae crops provide insights into root nodulation and disease resistance.</title>
        <authorList>
            <person name="Yuan L."/>
        </authorList>
    </citation>
    <scope>NUCLEOTIDE SEQUENCE [LARGE SCALE GENOMIC DNA]</scope>
    <source>
        <strain evidence="2">LY-2023</strain>
        <tissue evidence="2">Leaf</tissue>
    </source>
</reference>
<keyword evidence="1" id="KW-0812">Transmembrane</keyword>
<evidence type="ECO:0000313" key="3">
    <source>
        <dbReference type="Proteomes" id="UP001359559"/>
    </source>
</evidence>
<keyword evidence="1" id="KW-1133">Transmembrane helix</keyword>
<name>A0AAN9I6Q9_CLITE</name>
<organism evidence="2 3">
    <name type="scientific">Clitoria ternatea</name>
    <name type="common">Butterfly pea</name>
    <dbReference type="NCBI Taxonomy" id="43366"/>
    <lineage>
        <taxon>Eukaryota</taxon>
        <taxon>Viridiplantae</taxon>
        <taxon>Streptophyta</taxon>
        <taxon>Embryophyta</taxon>
        <taxon>Tracheophyta</taxon>
        <taxon>Spermatophyta</taxon>
        <taxon>Magnoliopsida</taxon>
        <taxon>eudicotyledons</taxon>
        <taxon>Gunneridae</taxon>
        <taxon>Pentapetalae</taxon>
        <taxon>rosids</taxon>
        <taxon>fabids</taxon>
        <taxon>Fabales</taxon>
        <taxon>Fabaceae</taxon>
        <taxon>Papilionoideae</taxon>
        <taxon>50 kb inversion clade</taxon>
        <taxon>NPAAA clade</taxon>
        <taxon>indigoferoid/millettioid clade</taxon>
        <taxon>Phaseoleae</taxon>
        <taxon>Clitoria</taxon>
    </lineage>
</organism>